<feature type="coiled-coil region" evidence="1">
    <location>
        <begin position="179"/>
        <end position="216"/>
    </location>
</feature>
<dbReference type="Proteomes" id="UP000306552">
    <property type="component" value="Unassembled WGS sequence"/>
</dbReference>
<dbReference type="Pfam" id="PF08800">
    <property type="entry name" value="BT4734-like_N"/>
    <property type="match status" value="1"/>
</dbReference>
<dbReference type="Gene3D" id="3.40.50.300">
    <property type="entry name" value="P-loop containing nucleotide triphosphate hydrolases"/>
    <property type="match status" value="1"/>
</dbReference>
<dbReference type="InterPro" id="IPR014907">
    <property type="entry name" value="BT4734-like_N"/>
</dbReference>
<dbReference type="EMBL" id="SWMU01000001">
    <property type="protein sequence ID" value="TKS57404.1"/>
    <property type="molecule type" value="Genomic_DNA"/>
</dbReference>
<dbReference type="InterPro" id="IPR025048">
    <property type="entry name" value="DUF3987"/>
</dbReference>
<dbReference type="Pfam" id="PF13148">
    <property type="entry name" value="DUF3987"/>
    <property type="match status" value="1"/>
</dbReference>
<accession>A0A4U5TV23</accession>
<reference evidence="3 4" key="1">
    <citation type="submission" date="2019-04" db="EMBL/GenBank/DDBJ databases">
        <title>Psychroflexus halotolerans sp. nov., isolated from a marine solar saltern.</title>
        <authorList>
            <person name="Feng X."/>
        </authorList>
    </citation>
    <scope>NUCLEOTIDE SEQUENCE [LARGE SCALE GENOMIC DNA]</scope>
    <source>
        <strain evidence="3 4">WDS2C27</strain>
    </source>
</reference>
<protein>
    <submittedName>
        <fullName evidence="3">DUF3987 domain-containing protein</fullName>
    </submittedName>
</protein>
<comment type="caution">
    <text evidence="3">The sequence shown here is derived from an EMBL/GenBank/DDBJ whole genome shotgun (WGS) entry which is preliminary data.</text>
</comment>
<gene>
    <name evidence="3" type="ORF">FCN74_02995</name>
</gene>
<dbReference type="AlphaFoldDB" id="A0A4U5TV23"/>
<keyword evidence="4" id="KW-1185">Reference proteome</keyword>
<feature type="domain" description="BT4734-like N-terminal" evidence="2">
    <location>
        <begin position="57"/>
        <end position="174"/>
    </location>
</feature>
<proteinExistence type="predicted"/>
<evidence type="ECO:0000259" key="2">
    <source>
        <dbReference type="Pfam" id="PF08800"/>
    </source>
</evidence>
<organism evidence="3 4">
    <name type="scientific">Mesohalobacter halotolerans</name>
    <dbReference type="NCBI Taxonomy" id="1883405"/>
    <lineage>
        <taxon>Bacteria</taxon>
        <taxon>Pseudomonadati</taxon>
        <taxon>Bacteroidota</taxon>
        <taxon>Flavobacteriia</taxon>
        <taxon>Flavobacteriales</taxon>
        <taxon>Flavobacteriaceae</taxon>
        <taxon>Mesohalobacter</taxon>
    </lineage>
</organism>
<evidence type="ECO:0000313" key="4">
    <source>
        <dbReference type="Proteomes" id="UP000306552"/>
    </source>
</evidence>
<dbReference type="InterPro" id="IPR027417">
    <property type="entry name" value="P-loop_NTPase"/>
</dbReference>
<dbReference type="OrthoDB" id="1522635at2"/>
<name>A0A4U5TV23_9FLAO</name>
<evidence type="ECO:0000313" key="3">
    <source>
        <dbReference type="EMBL" id="TKS57404.1"/>
    </source>
</evidence>
<evidence type="ECO:0000256" key="1">
    <source>
        <dbReference type="SAM" id="Coils"/>
    </source>
</evidence>
<sequence>METKKIKFSTYNDLYTPATIITLEEFTDSIKSSEISNQIEHIREVYENGDEDKSQLLKKKLPGVTVSGIFKDRRNADNISEYSQLVILDIDKLDKNQVVSIKNKSKIAPYTVASFISPRGRGLKIIVRVDSNAEHHKLAISQVKEYYRKALELELDDGDDICRLCFMSYDKDCYSNFNANVFNVDIQAFEEEKNNLEELQDDITKQRTQVQTKSSEDSIQTLSTFELLERCIKFTEKKSQYIEGNRNNFIYMFASNANRFGIDESDTLDFCLTNFDLDEREIKSSVKSAYKHHSHEFAKFAKFANDAKLEKAFDNDENSIKDSSILNNTLSIPESVYESLPALFQLGIKYLKTKRDKDVFLTGAFSIISGCLPNVTGLYHGKEVYPNLYAFILAPAASGKGSLTFSKMLADKYHDEVLSESKNLQEEYKQELEVHKQTKKYLKKGELPPPPPEEPVFKVVFIPANTSNAKMMKHLEDNEGFGIVCETEADTLGQVFKNEWGSYSDLLRKAYHHERISSSRKTNNEYFEINNPRISAVLSGTPNQILNIIDSAEDGLFSRFMFYVFSSEPIWLDPSPKANPVNLTEHYKRLSKYVLEMVRFFESSPTNITLSEEQWDRFNPLFNEYLFRIYNLVHQEATSIVKRLGLIVFRFCMMFTAMRKYENKMTEMSLECTDQDFENAILLANMYLEHSILVYNSLPNNSSEIVFKSATAHKFYDKLPKDFQRKEAVDIGNKMNLSERTVDGYLSKLEKASYLSKPKAGFYIKMK</sequence>
<keyword evidence="1" id="KW-0175">Coiled coil</keyword>
<dbReference type="RefSeq" id="WP_138931105.1">
    <property type="nucleotide sequence ID" value="NZ_SWMU01000001.1"/>
</dbReference>